<protein>
    <recommendedName>
        <fullName evidence="4">DUF4760 domain-containing protein</fullName>
    </recommendedName>
</protein>
<reference evidence="2 3" key="1">
    <citation type="submission" date="2020-02" db="EMBL/GenBank/DDBJ databases">
        <title>Whole-genome analyses of novel actinobacteria.</title>
        <authorList>
            <person name="Sahin N."/>
            <person name="Tokatli A."/>
        </authorList>
    </citation>
    <scope>NUCLEOTIDE SEQUENCE [LARGE SCALE GENOMIC DNA]</scope>
    <source>
        <strain evidence="2 3">YC419</strain>
    </source>
</reference>
<comment type="caution">
    <text evidence="2">The sequence shown here is derived from an EMBL/GenBank/DDBJ whole genome shotgun (WGS) entry which is preliminary data.</text>
</comment>
<dbReference type="Proteomes" id="UP001518140">
    <property type="component" value="Unassembled WGS sequence"/>
</dbReference>
<dbReference type="Pfam" id="PF19560">
    <property type="entry name" value="DUF6082"/>
    <property type="match status" value="1"/>
</dbReference>
<evidence type="ECO:0000256" key="1">
    <source>
        <dbReference type="SAM" id="Phobius"/>
    </source>
</evidence>
<evidence type="ECO:0000313" key="3">
    <source>
        <dbReference type="Proteomes" id="UP001518140"/>
    </source>
</evidence>
<evidence type="ECO:0008006" key="4">
    <source>
        <dbReference type="Google" id="ProtNLM"/>
    </source>
</evidence>
<dbReference type="EMBL" id="JAAKZX010000123">
    <property type="protein sequence ID" value="NGO46305.1"/>
    <property type="molecule type" value="Genomic_DNA"/>
</dbReference>
<feature type="transmembrane region" description="Helical" evidence="1">
    <location>
        <begin position="12"/>
        <end position="37"/>
    </location>
</feature>
<dbReference type="RefSeq" id="WP_165342847.1">
    <property type="nucleotide sequence ID" value="NZ_JAAKZX010000123.1"/>
</dbReference>
<gene>
    <name evidence="2" type="ORF">G6048_30590</name>
</gene>
<accession>A0ABX0DYI8</accession>
<evidence type="ECO:0000313" key="2">
    <source>
        <dbReference type="EMBL" id="NGO46305.1"/>
    </source>
</evidence>
<name>A0ABX0DYI8_9ACTN</name>
<keyword evidence="1" id="KW-0472">Membrane</keyword>
<feature type="transmembrane region" description="Helical" evidence="1">
    <location>
        <begin position="57"/>
        <end position="80"/>
    </location>
</feature>
<organism evidence="2 3">
    <name type="scientific">Streptomyces ureilyticus</name>
    <dbReference type="NCBI Taxonomy" id="1775131"/>
    <lineage>
        <taxon>Bacteria</taxon>
        <taxon>Bacillati</taxon>
        <taxon>Actinomycetota</taxon>
        <taxon>Actinomycetes</taxon>
        <taxon>Kitasatosporales</taxon>
        <taxon>Streptomycetaceae</taxon>
        <taxon>Streptomyces</taxon>
    </lineage>
</organism>
<dbReference type="InterPro" id="IPR045728">
    <property type="entry name" value="DUF6082"/>
</dbReference>
<keyword evidence="3" id="KW-1185">Reference proteome</keyword>
<keyword evidence="1" id="KW-1133">Transmembrane helix</keyword>
<keyword evidence="1" id="KW-0812">Transmembrane</keyword>
<proteinExistence type="predicted"/>
<sequence length="232" mass="26514">MLEDVKGKRPRRLAIWVGGAALVVLIVAAVLWGPWILDDPYLRDKNGNLSSSAGTVITGFRTSLVALAAAAIAGTGVWFTHRTLEHTREKDRRQQKDQDVDRYGQLVHDHDIDLLLKAVENDDVADAIDTYDGSFSSEERRRIIVADVQYRNAFFAYSIGVMPWDEFYGRVRTMLQNHWFREYWHASRHQRASLPETSLESQVGRRVDDLDRMLDEADVDEWWVVGEAPETG</sequence>